<dbReference type="PROSITE" id="PS51257">
    <property type="entry name" value="PROKAR_LIPOPROTEIN"/>
    <property type="match status" value="1"/>
</dbReference>
<dbReference type="OrthoDB" id="9813967at2"/>
<accession>A0A143PMD3</accession>
<feature type="coiled-coil region" evidence="3">
    <location>
        <begin position="97"/>
        <end position="174"/>
    </location>
</feature>
<evidence type="ECO:0000313" key="5">
    <source>
        <dbReference type="Proteomes" id="UP000076079"/>
    </source>
</evidence>
<evidence type="ECO:0000313" key="4">
    <source>
        <dbReference type="EMBL" id="AMY09752.1"/>
    </source>
</evidence>
<dbReference type="AlphaFoldDB" id="A0A143PMD3"/>
<reference evidence="4 5" key="1">
    <citation type="journal article" date="2016" name="Genome Announc.">
        <title>First Complete Genome Sequence of a Subdivision 6 Acidobacterium Strain.</title>
        <authorList>
            <person name="Huang S."/>
            <person name="Vieira S."/>
            <person name="Bunk B."/>
            <person name="Riedel T."/>
            <person name="Sproer C."/>
            <person name="Overmann J."/>
        </authorList>
    </citation>
    <scope>NUCLEOTIDE SEQUENCE [LARGE SCALE GENOMIC DNA]</scope>
    <source>
        <strain evidence="5">DSM 100886 HEG_-6_39</strain>
    </source>
</reference>
<gene>
    <name evidence="4" type="ORF">LuPra_02976</name>
</gene>
<evidence type="ECO:0000256" key="3">
    <source>
        <dbReference type="SAM" id="Coils"/>
    </source>
</evidence>
<proteinExistence type="predicted"/>
<dbReference type="GO" id="GO:0030313">
    <property type="term" value="C:cell envelope"/>
    <property type="evidence" value="ECO:0007669"/>
    <property type="project" value="UniProtKB-SubCell"/>
</dbReference>
<comment type="subcellular location">
    <subcellularLocation>
        <location evidence="1">Cell envelope</location>
    </subcellularLocation>
</comment>
<dbReference type="EMBL" id="CP015136">
    <property type="protein sequence ID" value="AMY09752.1"/>
    <property type="molecule type" value="Genomic_DNA"/>
</dbReference>
<protein>
    <submittedName>
        <fullName evidence="4">Copper/silver efflux system membrane fusion protein CusB</fullName>
    </submittedName>
</protein>
<keyword evidence="5" id="KW-1185">Reference proteome</keyword>
<dbReference type="InterPro" id="IPR050465">
    <property type="entry name" value="UPF0194_transport"/>
</dbReference>
<name>A0A143PMD3_LUTPR</name>
<sequence length="427" mass="45748">MTTFARDALIVLAAAVAACGCGTASGREEMPTTKVERSDVSSDVHTAGEFVATRSQLITAPAVGGNLRLVQLSPTGTRVTADEVVMRFDTAEQEFALETSESEVEEAGLELQKLDADRAVQAAQDEVNLLKARFDVRKAELDVTTNELLAEVDARKNELTLDESRRKLAQIEEDVRSRARTSEAARAVADEKRQKAILARDRARHAIEQMTIRAPFAGVVAVRQNMDASGGFGYPGMSLPDYREGDSVQPGRPVLQVLDPTAIQVRARVAESLATTVKANQKAEVLIDGSARAPMPATVLAVSGMADRGPFWRASTQREFDVTFAMPALPEGIEAGRTARIRIEGTPLRNALSLPRQAVFDRDGTPTVFLQQDGRYVPTKVKVVARTQSRVVVDGLAEGALVALRDPAVIDDDAPAAAAPPAAGGAR</sequence>
<dbReference type="STRING" id="1855912.LuPra_02976"/>
<dbReference type="PANTHER" id="PTHR32347:SF23">
    <property type="entry name" value="BLL5650 PROTEIN"/>
    <property type="match status" value="1"/>
</dbReference>
<dbReference type="KEGG" id="abac:LuPra_02976"/>
<keyword evidence="2 3" id="KW-0175">Coiled coil</keyword>
<dbReference type="Proteomes" id="UP000076079">
    <property type="component" value="Chromosome"/>
</dbReference>
<organism evidence="4 5">
    <name type="scientific">Luteitalea pratensis</name>
    <dbReference type="NCBI Taxonomy" id="1855912"/>
    <lineage>
        <taxon>Bacteria</taxon>
        <taxon>Pseudomonadati</taxon>
        <taxon>Acidobacteriota</taxon>
        <taxon>Vicinamibacteria</taxon>
        <taxon>Vicinamibacterales</taxon>
        <taxon>Vicinamibacteraceae</taxon>
        <taxon>Luteitalea</taxon>
    </lineage>
</organism>
<reference evidence="5" key="2">
    <citation type="submission" date="2016-04" db="EMBL/GenBank/DDBJ databases">
        <title>First Complete Genome Sequence of a Subdivision 6 Acidobacterium.</title>
        <authorList>
            <person name="Huang S."/>
            <person name="Vieira S."/>
            <person name="Bunk B."/>
            <person name="Riedel T."/>
            <person name="Sproeer C."/>
            <person name="Overmann J."/>
        </authorList>
    </citation>
    <scope>NUCLEOTIDE SEQUENCE [LARGE SCALE GENOMIC DNA]</scope>
    <source>
        <strain evidence="5">DSM 100886 HEG_-6_39</strain>
    </source>
</reference>
<dbReference type="RefSeq" id="WP_110171474.1">
    <property type="nucleotide sequence ID" value="NZ_CP015136.1"/>
</dbReference>
<dbReference type="Gene3D" id="2.40.30.170">
    <property type="match status" value="1"/>
</dbReference>
<evidence type="ECO:0000256" key="1">
    <source>
        <dbReference type="ARBA" id="ARBA00004196"/>
    </source>
</evidence>
<evidence type="ECO:0000256" key="2">
    <source>
        <dbReference type="ARBA" id="ARBA00023054"/>
    </source>
</evidence>
<dbReference type="PANTHER" id="PTHR32347">
    <property type="entry name" value="EFFLUX SYSTEM COMPONENT YKNX-RELATED"/>
    <property type="match status" value="1"/>
</dbReference>
<dbReference type="Gene3D" id="2.40.420.20">
    <property type="match status" value="1"/>
</dbReference>